<feature type="compositionally biased region" description="Polar residues" evidence="8">
    <location>
        <begin position="31"/>
        <end position="40"/>
    </location>
</feature>
<dbReference type="Proteomes" id="UP001150569">
    <property type="component" value="Unassembled WGS sequence"/>
</dbReference>
<protein>
    <submittedName>
        <fullName evidence="11">GID complex subunit containing RING finger motif</fullName>
    </submittedName>
</protein>
<dbReference type="InterPro" id="IPR024964">
    <property type="entry name" value="CTLH/CRA"/>
</dbReference>
<dbReference type="PROSITE" id="PS50896">
    <property type="entry name" value="LISH"/>
    <property type="match status" value="1"/>
</dbReference>
<dbReference type="GO" id="GO:0005634">
    <property type="term" value="C:nucleus"/>
    <property type="evidence" value="ECO:0007669"/>
    <property type="project" value="TreeGrafter"/>
</dbReference>
<dbReference type="InterPro" id="IPR006594">
    <property type="entry name" value="LisH"/>
</dbReference>
<feature type="domain" description="RING-Gid-type" evidence="10">
    <location>
        <begin position="682"/>
        <end position="752"/>
    </location>
</feature>
<dbReference type="SMART" id="SM00668">
    <property type="entry name" value="CTLH"/>
    <property type="match status" value="1"/>
</dbReference>
<evidence type="ECO:0000256" key="7">
    <source>
        <dbReference type="PROSITE-ProRule" id="PRU01215"/>
    </source>
</evidence>
<evidence type="ECO:0000256" key="4">
    <source>
        <dbReference type="ARBA" id="ARBA00022723"/>
    </source>
</evidence>
<dbReference type="CDD" id="cd16659">
    <property type="entry name" value="RING-Ubox_Emp"/>
    <property type="match status" value="1"/>
</dbReference>
<evidence type="ECO:0000259" key="10">
    <source>
        <dbReference type="PROSITE" id="PS51867"/>
    </source>
</evidence>
<dbReference type="InterPro" id="IPR013144">
    <property type="entry name" value="CRA_dom"/>
</dbReference>
<evidence type="ECO:0000256" key="6">
    <source>
        <dbReference type="ARBA" id="ARBA00022833"/>
    </source>
</evidence>
<dbReference type="EMBL" id="JANBPT010000042">
    <property type="protein sequence ID" value="KAJ1929224.1"/>
    <property type="molecule type" value="Genomic_DNA"/>
</dbReference>
<comment type="similarity">
    <text evidence="2">Belongs to the FYV10 family.</text>
</comment>
<proteinExistence type="inferred from homology"/>
<comment type="subcellular location">
    <subcellularLocation>
        <location evidence="1">Cytoplasm</location>
    </subcellularLocation>
</comment>
<keyword evidence="3" id="KW-0963">Cytoplasm</keyword>
<reference evidence="11" key="1">
    <citation type="submission" date="2022-07" db="EMBL/GenBank/DDBJ databases">
        <title>Phylogenomic reconstructions and comparative analyses of Kickxellomycotina fungi.</title>
        <authorList>
            <person name="Reynolds N.K."/>
            <person name="Stajich J.E."/>
            <person name="Barry K."/>
            <person name="Grigoriev I.V."/>
            <person name="Crous P."/>
            <person name="Smith M.E."/>
        </authorList>
    </citation>
    <scope>NUCLEOTIDE SEQUENCE</scope>
    <source>
        <strain evidence="11">RSA 861</strain>
    </source>
</reference>
<dbReference type="SMART" id="SM00667">
    <property type="entry name" value="LisH"/>
    <property type="match status" value="1"/>
</dbReference>
<feature type="domain" description="CTLH" evidence="9">
    <location>
        <begin position="529"/>
        <end position="586"/>
    </location>
</feature>
<dbReference type="SMART" id="SM00757">
    <property type="entry name" value="CRA"/>
    <property type="match status" value="1"/>
</dbReference>
<feature type="region of interest" description="Disordered" evidence="8">
    <location>
        <begin position="196"/>
        <end position="259"/>
    </location>
</feature>
<dbReference type="PANTHER" id="PTHR12170">
    <property type="entry name" value="MACROPHAGE ERYTHROBLAST ATTACHER-RELATED"/>
    <property type="match status" value="1"/>
</dbReference>
<dbReference type="GO" id="GO:0043161">
    <property type="term" value="P:proteasome-mediated ubiquitin-dependent protein catabolic process"/>
    <property type="evidence" value="ECO:0007669"/>
    <property type="project" value="InterPro"/>
</dbReference>
<keyword evidence="5 7" id="KW-0863">Zinc-finger</keyword>
<dbReference type="SUPFAM" id="SSF57850">
    <property type="entry name" value="RING/U-box"/>
    <property type="match status" value="1"/>
</dbReference>
<evidence type="ECO:0000256" key="5">
    <source>
        <dbReference type="ARBA" id="ARBA00022771"/>
    </source>
</evidence>
<keyword evidence="4" id="KW-0479">Metal-binding</keyword>
<dbReference type="AlphaFoldDB" id="A0A9W8E1Z0"/>
<dbReference type="PROSITE" id="PS50897">
    <property type="entry name" value="CTLH"/>
    <property type="match status" value="1"/>
</dbReference>
<organism evidence="11 12">
    <name type="scientific">Tieghemiomyces parasiticus</name>
    <dbReference type="NCBI Taxonomy" id="78921"/>
    <lineage>
        <taxon>Eukaryota</taxon>
        <taxon>Fungi</taxon>
        <taxon>Fungi incertae sedis</taxon>
        <taxon>Zoopagomycota</taxon>
        <taxon>Kickxellomycotina</taxon>
        <taxon>Dimargaritomycetes</taxon>
        <taxon>Dimargaritales</taxon>
        <taxon>Dimargaritaceae</taxon>
        <taxon>Tieghemiomyces</taxon>
    </lineage>
</organism>
<dbReference type="GO" id="GO:0061630">
    <property type="term" value="F:ubiquitin protein ligase activity"/>
    <property type="evidence" value="ECO:0007669"/>
    <property type="project" value="InterPro"/>
</dbReference>
<dbReference type="Pfam" id="PF10607">
    <property type="entry name" value="CTLH"/>
    <property type="match status" value="1"/>
</dbReference>
<evidence type="ECO:0000313" key="11">
    <source>
        <dbReference type="EMBL" id="KAJ1929224.1"/>
    </source>
</evidence>
<evidence type="ECO:0000259" key="9">
    <source>
        <dbReference type="PROSITE" id="PS50897"/>
    </source>
</evidence>
<feature type="region of interest" description="Disordered" evidence="8">
    <location>
        <begin position="316"/>
        <end position="372"/>
    </location>
</feature>
<keyword evidence="6" id="KW-0862">Zinc</keyword>
<evidence type="ECO:0000313" key="12">
    <source>
        <dbReference type="Proteomes" id="UP001150569"/>
    </source>
</evidence>
<evidence type="ECO:0000256" key="8">
    <source>
        <dbReference type="SAM" id="MobiDB-lite"/>
    </source>
</evidence>
<evidence type="ECO:0000256" key="1">
    <source>
        <dbReference type="ARBA" id="ARBA00004496"/>
    </source>
</evidence>
<dbReference type="PANTHER" id="PTHR12170:SF2">
    <property type="entry name" value="E3 UBIQUITIN-PROTEIN TRANSFERASE MAEA"/>
    <property type="match status" value="1"/>
</dbReference>
<sequence length="767" mass="85812">MSEDYEAARQRRIAENAALMASLGLNESIISPRTNSSQPASRVVRNNPWSGVASRKSNRVRTPIATYRDNDKYEDYDRSPRKRSANSNGLKGVYRNTGVFKRNNRIYDGINGESCHQCRQKTLDEKPGMNPAPTPSGIVYEARTLRGGGTRRTADVAAIRPATRRTKLDGFWTDCQLQAVPSASEFYIEIAAMSPATSQAPPSPPTTATPSSPPPVIETLTPTQATIPHKAAKAPAANRTPRVRAKATKNPNLTKSATPTSDRQVMTVIIPATVPVQRTNPKIAMLVPQTTRVLRTRSAAQPLQCIDNIASSAPAVAAAPPAEPSTPTPLRARASRTPARPQAPSTPSRLCKTTARPSALRHRPPRPEKLAMDKYNPEGQLVIEQAFLKVPYEQVRKSYRQSQKYLEKDLGFVNHTVFDLVKQAKRNMTDGPASHQVLENVLSRLNTLKRKLSETKADETACIQRSKLRAAHLNQLFSITSYDDPAYAKWSETRLNRMLADYMLRKGYYDSAERLASEQQIESFVDVDFFREALAIEDSLSQKSCTKCLQWCSDNKVALRKIKSSLEFDLHLQEFIEQARAGQARNAIQYAKKHLVAWSETHAREIEQAMGLMAFRADTHCYPYKKLYDPDRWQELICHFREDNFALHSLTEPSPLLLTLQTGLSALKSTHCYHDEDRNINCPVCQKDTLGRLARALPYSHQVNSNLVCRVSGQLMNEDNPPMKLPNGRVYSLQALQQMALENNGEVRCPVTGQTFDFTDAKKLFIS</sequence>
<dbReference type="GO" id="GO:0005737">
    <property type="term" value="C:cytoplasm"/>
    <property type="evidence" value="ECO:0007669"/>
    <property type="project" value="UniProtKB-SubCell"/>
</dbReference>
<dbReference type="InterPro" id="IPR044063">
    <property type="entry name" value="ZF_RING_GID"/>
</dbReference>
<gene>
    <name evidence="11" type="primary">FYV10_1</name>
    <name evidence="11" type="ORF">IWQ60_001332</name>
</gene>
<dbReference type="GO" id="GO:0034657">
    <property type="term" value="C:GID complex"/>
    <property type="evidence" value="ECO:0007669"/>
    <property type="project" value="TreeGrafter"/>
</dbReference>
<name>A0A9W8E1Z0_9FUNG</name>
<dbReference type="OrthoDB" id="1933455at2759"/>
<comment type="caution">
    <text evidence="11">The sequence shown here is derived from an EMBL/GenBank/DDBJ whole genome shotgun (WGS) entry which is preliminary data.</text>
</comment>
<dbReference type="PROSITE" id="PS51867">
    <property type="entry name" value="ZF_RING_GID"/>
    <property type="match status" value="1"/>
</dbReference>
<dbReference type="InterPro" id="IPR045098">
    <property type="entry name" value="Fyv10_fam"/>
</dbReference>
<feature type="compositionally biased region" description="Polar residues" evidence="8">
    <location>
        <begin position="249"/>
        <end position="259"/>
    </location>
</feature>
<dbReference type="GO" id="GO:0008270">
    <property type="term" value="F:zinc ion binding"/>
    <property type="evidence" value="ECO:0007669"/>
    <property type="project" value="UniProtKB-KW"/>
</dbReference>
<feature type="compositionally biased region" description="Pro residues" evidence="8">
    <location>
        <begin position="201"/>
        <end position="216"/>
    </location>
</feature>
<feature type="zinc finger region" description="RING-Gid-type" evidence="7">
    <location>
        <begin position="682"/>
        <end position="752"/>
    </location>
</feature>
<feature type="region of interest" description="Disordered" evidence="8">
    <location>
        <begin position="31"/>
        <end position="66"/>
    </location>
</feature>
<keyword evidence="12" id="KW-1185">Reference proteome</keyword>
<evidence type="ECO:0000256" key="2">
    <source>
        <dbReference type="ARBA" id="ARBA00010615"/>
    </source>
</evidence>
<accession>A0A9W8E1Z0</accession>
<evidence type="ECO:0000256" key="3">
    <source>
        <dbReference type="ARBA" id="ARBA00022490"/>
    </source>
</evidence>
<dbReference type="InterPro" id="IPR006595">
    <property type="entry name" value="CTLH_C"/>
</dbReference>
<feature type="region of interest" description="Disordered" evidence="8">
    <location>
        <begin position="71"/>
        <end position="90"/>
    </location>
</feature>